<dbReference type="PANTHER" id="PTHR36009">
    <property type="match status" value="1"/>
</dbReference>
<dbReference type="EMBL" id="BRXW01000401">
    <property type="protein sequence ID" value="GMH51131.1"/>
    <property type="molecule type" value="Genomic_DNA"/>
</dbReference>
<dbReference type="PANTHER" id="PTHR36009:SF3">
    <property type="entry name" value="TRANSMEMBRANE PROTEIN"/>
    <property type="match status" value="1"/>
</dbReference>
<evidence type="ECO:0000256" key="2">
    <source>
        <dbReference type="SAM" id="SignalP"/>
    </source>
</evidence>
<feature type="chain" id="PRO_5040738495" evidence="2">
    <location>
        <begin position="20"/>
        <end position="299"/>
    </location>
</feature>
<feature type="transmembrane region" description="Helical" evidence="1">
    <location>
        <begin position="156"/>
        <end position="176"/>
    </location>
</feature>
<keyword evidence="1" id="KW-0472">Membrane</keyword>
<gene>
    <name evidence="3" type="ORF">TrLO_g3566</name>
</gene>
<feature type="transmembrane region" description="Helical" evidence="1">
    <location>
        <begin position="82"/>
        <end position="100"/>
    </location>
</feature>
<feature type="transmembrane region" description="Helical" evidence="1">
    <location>
        <begin position="243"/>
        <end position="263"/>
    </location>
</feature>
<comment type="caution">
    <text evidence="3">The sequence shown here is derived from an EMBL/GenBank/DDBJ whole genome shotgun (WGS) entry which is preliminary data.</text>
</comment>
<sequence length="299" mass="32206">MRCIFPLVIAALASGICAAFTIQPRIVIPRWIQNEGLKKQISPAKDFAPARPSTSSFTSLYSSKNDDTADNSITNNINVPYALLYVTFLTFAFNFAPGTLNSDADTALLTELISNPLHPAVNHLWLTIWDAFAIVPIALAALLLPGAKKSSPFLPPGPFIAGSAALGFFALGPLMITRQPSTSVTKEDCGFITKNVFESKPFSIILTILALTIPVTSGLASDIISGNPTLLSGFTDMYASSRFVSIAASDLFLLSAISVSLIPEDRERRRMEPKLPIYALIPGLGPCLHLLLRSELPEQ</sequence>
<protein>
    <submittedName>
        <fullName evidence="3">Uncharacterized protein</fullName>
    </submittedName>
</protein>
<evidence type="ECO:0000256" key="1">
    <source>
        <dbReference type="SAM" id="Phobius"/>
    </source>
</evidence>
<evidence type="ECO:0000313" key="3">
    <source>
        <dbReference type="EMBL" id="GMH51131.1"/>
    </source>
</evidence>
<reference evidence="4" key="1">
    <citation type="journal article" date="2023" name="Commun. Biol.">
        <title>Genome analysis of Parmales, the sister group of diatoms, reveals the evolutionary specialization of diatoms from phago-mixotrophs to photoautotrophs.</title>
        <authorList>
            <person name="Ban H."/>
            <person name="Sato S."/>
            <person name="Yoshikawa S."/>
            <person name="Yamada K."/>
            <person name="Nakamura Y."/>
            <person name="Ichinomiya M."/>
            <person name="Sato N."/>
            <person name="Blanc-Mathieu R."/>
            <person name="Endo H."/>
            <person name="Kuwata A."/>
            <person name="Ogata H."/>
        </authorList>
    </citation>
    <scope>NUCLEOTIDE SEQUENCE [LARGE SCALE GENOMIC DNA]</scope>
    <source>
        <strain evidence="4">NIES 3700</strain>
    </source>
</reference>
<keyword evidence="4" id="KW-1185">Reference proteome</keyword>
<keyword evidence="1" id="KW-0812">Transmembrane</keyword>
<organism evidence="3 4">
    <name type="scientific">Triparma laevis f. longispina</name>
    <dbReference type="NCBI Taxonomy" id="1714387"/>
    <lineage>
        <taxon>Eukaryota</taxon>
        <taxon>Sar</taxon>
        <taxon>Stramenopiles</taxon>
        <taxon>Ochrophyta</taxon>
        <taxon>Bolidophyceae</taxon>
        <taxon>Parmales</taxon>
        <taxon>Triparmaceae</taxon>
        <taxon>Triparma</taxon>
    </lineage>
</organism>
<proteinExistence type="predicted"/>
<dbReference type="AlphaFoldDB" id="A0A9W6ZFD7"/>
<feature type="transmembrane region" description="Helical" evidence="1">
    <location>
        <begin position="121"/>
        <end position="144"/>
    </location>
</feature>
<accession>A0A9W6ZFD7</accession>
<keyword evidence="1" id="KW-1133">Transmembrane helix</keyword>
<evidence type="ECO:0000313" key="4">
    <source>
        <dbReference type="Proteomes" id="UP001165122"/>
    </source>
</evidence>
<name>A0A9W6ZFD7_9STRA</name>
<dbReference type="OrthoDB" id="47210at2759"/>
<keyword evidence="2" id="KW-0732">Signal</keyword>
<feature type="transmembrane region" description="Helical" evidence="1">
    <location>
        <begin position="202"/>
        <end position="223"/>
    </location>
</feature>
<feature type="signal peptide" evidence="2">
    <location>
        <begin position="1"/>
        <end position="19"/>
    </location>
</feature>
<dbReference type="Proteomes" id="UP001165122">
    <property type="component" value="Unassembled WGS sequence"/>
</dbReference>